<keyword evidence="5" id="KW-1185">Reference proteome</keyword>
<feature type="compositionally biased region" description="Basic and acidic residues" evidence="1">
    <location>
        <begin position="48"/>
        <end position="57"/>
    </location>
</feature>
<comment type="caution">
    <text evidence="4">The sequence shown here is derived from an EMBL/GenBank/DDBJ whole genome shotgun (WGS) entry which is preliminary data.</text>
</comment>
<dbReference type="STRING" id="554055.A0A2P6VBM6"/>
<dbReference type="Pfam" id="PF04982">
    <property type="entry name" value="TM_HPP"/>
    <property type="match status" value="1"/>
</dbReference>
<keyword evidence="2" id="KW-0472">Membrane</keyword>
<feature type="region of interest" description="Disordered" evidence="1">
    <location>
        <begin position="173"/>
        <end position="192"/>
    </location>
</feature>
<feature type="transmembrane region" description="Helical" evidence="2">
    <location>
        <begin position="248"/>
        <end position="269"/>
    </location>
</feature>
<organism evidence="4 5">
    <name type="scientific">Micractinium conductrix</name>
    <dbReference type="NCBI Taxonomy" id="554055"/>
    <lineage>
        <taxon>Eukaryota</taxon>
        <taxon>Viridiplantae</taxon>
        <taxon>Chlorophyta</taxon>
        <taxon>core chlorophytes</taxon>
        <taxon>Trebouxiophyceae</taxon>
        <taxon>Chlorellales</taxon>
        <taxon>Chlorellaceae</taxon>
        <taxon>Chlorella clade</taxon>
        <taxon>Micractinium</taxon>
    </lineage>
</organism>
<sequence length="402" mass="42052">MHDAGAPWAGGAAGSVPPPTTAGRTGGCAHQQDGSAASAANPGPSELPSEHLARGGGDHGLGQPLPPQDHNSQEAQPAARPPKRTPSSISLTADGSGHGGRHYFQGPQLGRTRSTPQLDNAAMAAQQLQQREGSRREGSRRGGAVWMVEDGSAKGGDAWQPTHDSVDSVRGARLAQPAKPAEPANGGPGGGGVPAVGGGKGDFGHAVVMIEEADERKLFDWGTYFSSLPKKLKGGLDTRLPVPSWRELFWSWLGAFLGILAVCALNQWASPEIDIAFLVGSFGASAVLVFAMLESKMAQPRNFLGGQVLSAIVGVTTRVIIHPTWIAGPVGMSLGLLLMQLTSTTHPPGGATALIAATMTTLPKWHGYSFIVTILVGSLVMQCIALVINNLDPKRRYPTYWW</sequence>
<dbReference type="Proteomes" id="UP000239649">
    <property type="component" value="Unassembled WGS sequence"/>
</dbReference>
<evidence type="ECO:0000313" key="5">
    <source>
        <dbReference type="Proteomes" id="UP000239649"/>
    </source>
</evidence>
<feature type="transmembrane region" description="Helical" evidence="2">
    <location>
        <begin position="275"/>
        <end position="293"/>
    </location>
</feature>
<name>A0A2P6VBM6_9CHLO</name>
<evidence type="ECO:0000256" key="2">
    <source>
        <dbReference type="SAM" id="Phobius"/>
    </source>
</evidence>
<feature type="domain" description="HPP transmembrane region" evidence="3">
    <location>
        <begin position="242"/>
        <end position="398"/>
    </location>
</feature>
<accession>A0A2P6VBM6</accession>
<dbReference type="PANTHER" id="PTHR33741">
    <property type="entry name" value="TRANSMEMBRANE PROTEIN DDB_G0269096-RELATED"/>
    <property type="match status" value="1"/>
</dbReference>
<feature type="compositionally biased region" description="Low complexity" evidence="1">
    <location>
        <begin position="1"/>
        <end position="10"/>
    </location>
</feature>
<dbReference type="PANTHER" id="PTHR33741:SF5">
    <property type="entry name" value="TRANSMEMBRANE PROTEIN DDB_G0269096-RELATED"/>
    <property type="match status" value="1"/>
</dbReference>
<evidence type="ECO:0000259" key="3">
    <source>
        <dbReference type="Pfam" id="PF04982"/>
    </source>
</evidence>
<evidence type="ECO:0000313" key="4">
    <source>
        <dbReference type="EMBL" id="PSC71500.1"/>
    </source>
</evidence>
<dbReference type="InterPro" id="IPR007065">
    <property type="entry name" value="HPP"/>
</dbReference>
<dbReference type="AlphaFoldDB" id="A0A2P6VBM6"/>
<dbReference type="OrthoDB" id="2016548at2759"/>
<reference evidence="4 5" key="1">
    <citation type="journal article" date="2018" name="Plant J.">
        <title>Genome sequences of Chlorella sorokiniana UTEX 1602 and Micractinium conductrix SAG 241.80: implications to maltose excretion by a green alga.</title>
        <authorList>
            <person name="Arriola M.B."/>
            <person name="Velmurugan N."/>
            <person name="Zhang Y."/>
            <person name="Plunkett M.H."/>
            <person name="Hondzo H."/>
            <person name="Barney B.M."/>
        </authorList>
    </citation>
    <scope>NUCLEOTIDE SEQUENCE [LARGE SCALE GENOMIC DNA]</scope>
    <source>
        <strain evidence="4 5">SAG 241.80</strain>
    </source>
</reference>
<protein>
    <submittedName>
        <fullName evidence="4">HPP family</fullName>
    </submittedName>
</protein>
<evidence type="ECO:0000256" key="1">
    <source>
        <dbReference type="SAM" id="MobiDB-lite"/>
    </source>
</evidence>
<dbReference type="EMBL" id="LHPF02000014">
    <property type="protein sequence ID" value="PSC71500.1"/>
    <property type="molecule type" value="Genomic_DNA"/>
</dbReference>
<dbReference type="InterPro" id="IPR058581">
    <property type="entry name" value="TM_HPP"/>
</dbReference>
<keyword evidence="2" id="KW-1133">Transmembrane helix</keyword>
<keyword evidence="2" id="KW-0812">Transmembrane</keyword>
<feature type="region of interest" description="Disordered" evidence="1">
    <location>
        <begin position="1"/>
        <end position="143"/>
    </location>
</feature>
<gene>
    <name evidence="4" type="ORF">C2E20_5032</name>
</gene>
<feature type="transmembrane region" description="Helical" evidence="2">
    <location>
        <begin position="368"/>
        <end position="388"/>
    </location>
</feature>
<proteinExistence type="predicted"/>